<keyword evidence="5" id="KW-1185">Reference proteome</keyword>
<keyword evidence="2" id="KW-0186">Copper</keyword>
<dbReference type="CDD" id="cd02968">
    <property type="entry name" value="SCO"/>
    <property type="match status" value="1"/>
</dbReference>
<dbReference type="InterPro" id="IPR036249">
    <property type="entry name" value="Thioredoxin-like_sf"/>
</dbReference>
<dbReference type="Pfam" id="PF02630">
    <property type="entry name" value="SCO1-SenC"/>
    <property type="match status" value="1"/>
</dbReference>
<dbReference type="InterPro" id="IPR003782">
    <property type="entry name" value="SCO1/SenC"/>
</dbReference>
<keyword evidence="2" id="KW-0479">Metal-binding</keyword>
<dbReference type="PANTHER" id="PTHR12151">
    <property type="entry name" value="ELECTRON TRANSPORT PROTIN SCO1/SENC FAMILY MEMBER"/>
    <property type="match status" value="1"/>
</dbReference>
<dbReference type="Gene3D" id="3.40.30.10">
    <property type="entry name" value="Glutaredoxin"/>
    <property type="match status" value="1"/>
</dbReference>
<reference evidence="4 5" key="1">
    <citation type="submission" date="2020-02" db="EMBL/GenBank/DDBJ databases">
        <title>Complete genome sequence of the novel Campylobacter species Candidatus Campylobacter infans.</title>
        <authorList>
            <person name="Duim B."/>
            <person name="Zomer A."/>
            <person name="van der Graaf L."/>
            <person name="Wagenaar J."/>
        </authorList>
    </citation>
    <scope>NUCLEOTIDE SEQUENCE [LARGE SCALE GENOMIC DNA]</scope>
    <source>
        <strain evidence="4 5">19S00001</strain>
    </source>
</reference>
<evidence type="ECO:0000313" key="4">
    <source>
        <dbReference type="EMBL" id="QLI05482.1"/>
    </source>
</evidence>
<feature type="binding site" evidence="2">
    <location>
        <position position="60"/>
    </location>
    <ligand>
        <name>Cu cation</name>
        <dbReference type="ChEBI" id="CHEBI:23378"/>
    </ligand>
</feature>
<sequence>MKKIVLFGAVLIVALAMFLAVGYEMKVARYDFKGQSVDKNVSMQDFDGFFKVVYFGYMFCPDVCPTTLAMVSSALEELDVKDVKILFFTVDLERDDIKSCDEFAKYFYQNALCIRVNDENKLKKMVKNYGAKYEISKANNEYIVAHSPFIYLLDEKGRFIKEVTNLTYENLKNELAQLKRAK</sequence>
<dbReference type="RefSeq" id="WP_179974696.1">
    <property type="nucleotide sequence ID" value="NZ_CP049075.1"/>
</dbReference>
<evidence type="ECO:0000256" key="2">
    <source>
        <dbReference type="PIRSR" id="PIRSR603782-1"/>
    </source>
</evidence>
<evidence type="ECO:0000313" key="5">
    <source>
        <dbReference type="Proteomes" id="UP000509414"/>
    </source>
</evidence>
<evidence type="ECO:0000256" key="1">
    <source>
        <dbReference type="ARBA" id="ARBA00010996"/>
    </source>
</evidence>
<dbReference type="SUPFAM" id="SSF52833">
    <property type="entry name" value="Thioredoxin-like"/>
    <property type="match status" value="1"/>
</dbReference>
<organism evidence="4 5">
    <name type="scientific">Candidatus Campylobacter infans</name>
    <dbReference type="NCBI Taxonomy" id="2561898"/>
    <lineage>
        <taxon>Bacteria</taxon>
        <taxon>Pseudomonadati</taxon>
        <taxon>Campylobacterota</taxon>
        <taxon>Epsilonproteobacteria</taxon>
        <taxon>Campylobacterales</taxon>
        <taxon>Campylobacteraceae</taxon>
        <taxon>Campylobacter</taxon>
    </lineage>
</organism>
<accession>A0A7H9CHN9</accession>
<dbReference type="EMBL" id="CP049075">
    <property type="protein sequence ID" value="QLI05482.1"/>
    <property type="molecule type" value="Genomic_DNA"/>
</dbReference>
<dbReference type="AlphaFoldDB" id="A0A7H9CHN9"/>
<dbReference type="Proteomes" id="UP000509414">
    <property type="component" value="Chromosome"/>
</dbReference>
<proteinExistence type="inferred from homology"/>
<dbReference type="KEGG" id="cinf:CINF_0977"/>
<evidence type="ECO:0000256" key="3">
    <source>
        <dbReference type="PIRSR" id="PIRSR603782-2"/>
    </source>
</evidence>
<feature type="binding site" evidence="2">
    <location>
        <position position="64"/>
    </location>
    <ligand>
        <name>Cu cation</name>
        <dbReference type="ChEBI" id="CHEBI:23378"/>
    </ligand>
</feature>
<keyword evidence="3" id="KW-1015">Disulfide bond</keyword>
<comment type="similarity">
    <text evidence="1">Belongs to the SCO1/2 family.</text>
</comment>
<name>A0A7H9CHN9_9BACT</name>
<dbReference type="GO" id="GO:0046872">
    <property type="term" value="F:metal ion binding"/>
    <property type="evidence" value="ECO:0007669"/>
    <property type="project" value="UniProtKB-KW"/>
</dbReference>
<gene>
    <name evidence="4" type="ORF">CINF_0977</name>
</gene>
<protein>
    <submittedName>
        <fullName evidence="4">Cytochrome oxidase copper insertion factor, SCO1/SenC/PrrC family</fullName>
    </submittedName>
</protein>
<feature type="disulfide bond" description="Redox-active" evidence="3">
    <location>
        <begin position="60"/>
        <end position="64"/>
    </location>
</feature>
<feature type="binding site" evidence="2">
    <location>
        <position position="146"/>
    </location>
    <ligand>
        <name>Cu cation</name>
        <dbReference type="ChEBI" id="CHEBI:23378"/>
    </ligand>
</feature>
<dbReference type="PANTHER" id="PTHR12151:SF25">
    <property type="entry name" value="LINALOOL DEHYDRATASE_ISOMERASE DOMAIN-CONTAINING PROTEIN"/>
    <property type="match status" value="1"/>
</dbReference>